<dbReference type="InterPro" id="IPR036866">
    <property type="entry name" value="RibonucZ/Hydroxyglut_hydro"/>
</dbReference>
<keyword evidence="1" id="KW-0114">cAMP</keyword>
<dbReference type="STRING" id="590646.G3AZN6"/>
<dbReference type="PANTHER" id="PTHR28283:SF1">
    <property type="entry name" value="3',5'-CYCLIC-NUCLEOTIDE PHOSPHODIESTERASE 1"/>
    <property type="match status" value="1"/>
</dbReference>
<dbReference type="GO" id="GO:1902660">
    <property type="term" value="P:negative regulation of glucose mediated signaling pathway"/>
    <property type="evidence" value="ECO:0007669"/>
    <property type="project" value="TreeGrafter"/>
</dbReference>
<keyword evidence="1" id="KW-0378">Hydrolase</keyword>
<proteinExistence type="inferred from homology"/>
<dbReference type="OrthoDB" id="258495at2759"/>
<comment type="similarity">
    <text evidence="1">Belongs to the cyclic nucleotide phosphodiesterase class-II family.</text>
</comment>
<accession>G3AZN6</accession>
<dbReference type="PRINTS" id="PR00388">
    <property type="entry name" value="PDIESTERASE2"/>
</dbReference>
<keyword evidence="4" id="KW-1185">Reference proteome</keyword>
<reference evidence="3 4" key="1">
    <citation type="journal article" date="2011" name="Proc. Natl. Acad. Sci. U.S.A.">
        <title>Comparative genomics of xylose-fermenting fungi for enhanced biofuel production.</title>
        <authorList>
            <person name="Wohlbach D.J."/>
            <person name="Kuo A."/>
            <person name="Sato T.K."/>
            <person name="Potts K.M."/>
            <person name="Salamov A.A."/>
            <person name="LaButti K.M."/>
            <person name="Sun H."/>
            <person name="Clum A."/>
            <person name="Pangilinan J.L."/>
            <person name="Lindquist E.A."/>
            <person name="Lucas S."/>
            <person name="Lapidus A."/>
            <person name="Jin M."/>
            <person name="Gunawan C."/>
            <person name="Balan V."/>
            <person name="Dale B.E."/>
            <person name="Jeffries T.W."/>
            <person name="Zinkel R."/>
            <person name="Barry K.W."/>
            <person name="Grigoriev I.V."/>
            <person name="Gasch A.P."/>
        </authorList>
    </citation>
    <scope>NUCLEOTIDE SEQUENCE [LARGE SCALE GENOMIC DNA]</scope>
    <source>
        <strain evidence="3">ATCC 10573</strain>
        <strain evidence="4">ATCC 10573 / BCRC 21748 / CBS 615 / JCM 9827 / NBRC 10315 / NRRL Y-1498 / VKM Y-70</strain>
    </source>
</reference>
<evidence type="ECO:0000313" key="4">
    <source>
        <dbReference type="Proteomes" id="UP000000707"/>
    </source>
</evidence>
<organism evidence="4">
    <name type="scientific">Candida tenuis (strain ATCC 10573 / BCRC 21748 / CBS 615 / JCM 9827 / NBRC 10315 / NRRL Y-1498 / VKM Y-70)</name>
    <name type="common">Yeast</name>
    <name type="synonym">Yamadazyma tenuis</name>
    <dbReference type="NCBI Taxonomy" id="590646"/>
    <lineage>
        <taxon>Eukaryota</taxon>
        <taxon>Fungi</taxon>
        <taxon>Dikarya</taxon>
        <taxon>Ascomycota</taxon>
        <taxon>Saccharomycotina</taxon>
        <taxon>Pichiomycetes</taxon>
        <taxon>Debaryomycetaceae</taxon>
        <taxon>Yamadazyma</taxon>
    </lineage>
</organism>
<dbReference type="SUPFAM" id="SSF56281">
    <property type="entry name" value="Metallo-hydrolase/oxidoreductase"/>
    <property type="match status" value="1"/>
</dbReference>
<dbReference type="PANTHER" id="PTHR28283">
    <property type="entry name" value="3',5'-CYCLIC-NUCLEOTIDE PHOSPHODIESTERASE 1"/>
    <property type="match status" value="1"/>
</dbReference>
<dbReference type="Gene3D" id="3.60.15.10">
    <property type="entry name" value="Ribonuclease Z/Hydroxyacylglutathione hydrolase-like"/>
    <property type="match status" value="1"/>
</dbReference>
<dbReference type="HOGENOM" id="CLU_016658_2_1_1"/>
<evidence type="ECO:0000313" key="3">
    <source>
        <dbReference type="EMBL" id="EGV66106.1"/>
    </source>
</evidence>
<dbReference type="EMBL" id="GL996512">
    <property type="protein sequence ID" value="EGV66106.1"/>
    <property type="molecule type" value="Genomic_DNA"/>
</dbReference>
<dbReference type="Proteomes" id="UP000000707">
    <property type="component" value="Unassembled WGS sequence"/>
</dbReference>
<gene>
    <name evidence="3" type="ORF">CANTEDRAFT_112502</name>
</gene>
<dbReference type="eggNOG" id="ENOG502RFKK">
    <property type="taxonomic scope" value="Eukaryota"/>
</dbReference>
<dbReference type="EMBL" id="GL996512">
    <property type="protein sequence ID" value="EGV66105.1"/>
    <property type="molecule type" value="Genomic_DNA"/>
</dbReference>
<evidence type="ECO:0000256" key="1">
    <source>
        <dbReference type="PIRNR" id="PIRNR000962"/>
    </source>
</evidence>
<dbReference type="GO" id="GO:0047555">
    <property type="term" value="F:3',5'-cyclic-GMP phosphodiesterase activity"/>
    <property type="evidence" value="ECO:0007669"/>
    <property type="project" value="TreeGrafter"/>
</dbReference>
<evidence type="ECO:0000313" key="2">
    <source>
        <dbReference type="EMBL" id="EGV66105.1"/>
    </source>
</evidence>
<dbReference type="InterPro" id="IPR000396">
    <property type="entry name" value="Pdiesterase2"/>
</dbReference>
<dbReference type="GO" id="GO:0004115">
    <property type="term" value="F:3',5'-cyclic-AMP phosphodiesterase activity"/>
    <property type="evidence" value="ECO:0007669"/>
    <property type="project" value="UniProtKB-UniRule"/>
</dbReference>
<sequence>MAFELTFLGSSGGPIEGSNCCILIKPSHISYQDIVERNLQNEVLCVDAGAGLAKLSEVIFNETHDLPSCNLLNLYNDSLSVDEYFKTSTSKPFAVFKGKSPFSAAVDVFKNIKSYLISHPHLDHIYALVLNSPNFTEANPKEVYGSCDTVHALNSHIFNGIIWPNMQEFEIVNLNTVGFESPFDVSSYSVKMFKLSHGKLQRGHRNSSISINENFKGIYQESKSVTYVSSAFLISYKTINSRVLVFGDFESDHISNQNFNEVIWKEIVPMVLDKSLSAIVLECSNCNCVETSLYGHLNPIHLMRELYKLNGFCVNASGTENPLKDMHVIINHVKETDGTFDPRATILRNLEKLNLDYNLGINFSIALSGVSIIV</sequence>
<dbReference type="Pfam" id="PF02112">
    <property type="entry name" value="PDEase_II"/>
    <property type="match status" value="1"/>
</dbReference>
<dbReference type="CDD" id="cd07735">
    <property type="entry name" value="class_II_PDE_MBL-fold"/>
    <property type="match status" value="1"/>
</dbReference>
<name>G3AZN6_CANTC</name>
<dbReference type="GO" id="GO:0006198">
    <property type="term" value="P:cAMP catabolic process"/>
    <property type="evidence" value="ECO:0007669"/>
    <property type="project" value="UniProtKB-UniRule"/>
</dbReference>
<dbReference type="AlphaFoldDB" id="G3AZN6"/>
<dbReference type="PIRSF" id="PIRSF000962">
    <property type="entry name" value="Cyc_nuc_PDEase"/>
    <property type="match status" value="1"/>
</dbReference>
<protein>
    <submittedName>
        <fullName evidence="2">Cyclic-AMP phosphodiesterase</fullName>
    </submittedName>
</protein>